<keyword evidence="2" id="KW-0805">Transcription regulation</keyword>
<feature type="region of interest" description="Disordered" evidence="8">
    <location>
        <begin position="1"/>
        <end position="57"/>
    </location>
</feature>
<keyword evidence="3" id="KW-0238">DNA-binding</keyword>
<dbReference type="Proteomes" id="UP000813462">
    <property type="component" value="Unassembled WGS sequence"/>
</dbReference>
<comment type="subcellular location">
    <subcellularLocation>
        <location evidence="1">Nucleus</location>
    </subcellularLocation>
</comment>
<gene>
    <name evidence="10" type="ORF">FEM48_Zijuj01G0289100</name>
</gene>
<dbReference type="CDD" id="cd00018">
    <property type="entry name" value="AP2"/>
    <property type="match status" value="1"/>
</dbReference>
<dbReference type="PANTHER" id="PTHR31985">
    <property type="entry name" value="ETHYLENE-RESPONSIVE TRANSCRIPTION FACTOR ERF042-RELATED"/>
    <property type="match status" value="1"/>
</dbReference>
<evidence type="ECO:0000256" key="1">
    <source>
        <dbReference type="ARBA" id="ARBA00004123"/>
    </source>
</evidence>
<keyword evidence="5" id="KW-0804">Transcription</keyword>
<evidence type="ECO:0000256" key="7">
    <source>
        <dbReference type="ARBA" id="ARBA00024343"/>
    </source>
</evidence>
<feature type="domain" description="AP2/ERF" evidence="9">
    <location>
        <begin position="57"/>
        <end position="114"/>
    </location>
</feature>
<evidence type="ECO:0000256" key="5">
    <source>
        <dbReference type="ARBA" id="ARBA00023163"/>
    </source>
</evidence>
<evidence type="ECO:0000256" key="8">
    <source>
        <dbReference type="SAM" id="MobiDB-lite"/>
    </source>
</evidence>
<dbReference type="GO" id="GO:0005634">
    <property type="term" value="C:nucleus"/>
    <property type="evidence" value="ECO:0007669"/>
    <property type="project" value="UniProtKB-SubCell"/>
</dbReference>
<keyword evidence="4" id="KW-0010">Activator</keyword>
<dbReference type="OrthoDB" id="1932364at2759"/>
<evidence type="ECO:0000259" key="9">
    <source>
        <dbReference type="PROSITE" id="PS51032"/>
    </source>
</evidence>
<feature type="compositionally biased region" description="Low complexity" evidence="8">
    <location>
        <begin position="1"/>
        <end position="38"/>
    </location>
</feature>
<evidence type="ECO:0000313" key="11">
    <source>
        <dbReference type="Proteomes" id="UP000813462"/>
    </source>
</evidence>
<dbReference type="GO" id="GO:0003700">
    <property type="term" value="F:DNA-binding transcription factor activity"/>
    <property type="evidence" value="ECO:0007669"/>
    <property type="project" value="InterPro"/>
</dbReference>
<organism evidence="10 11">
    <name type="scientific">Ziziphus jujuba var. spinosa</name>
    <dbReference type="NCBI Taxonomy" id="714518"/>
    <lineage>
        <taxon>Eukaryota</taxon>
        <taxon>Viridiplantae</taxon>
        <taxon>Streptophyta</taxon>
        <taxon>Embryophyta</taxon>
        <taxon>Tracheophyta</taxon>
        <taxon>Spermatophyta</taxon>
        <taxon>Magnoliopsida</taxon>
        <taxon>eudicotyledons</taxon>
        <taxon>Gunneridae</taxon>
        <taxon>Pentapetalae</taxon>
        <taxon>rosids</taxon>
        <taxon>fabids</taxon>
        <taxon>Rosales</taxon>
        <taxon>Rhamnaceae</taxon>
        <taxon>Paliureae</taxon>
        <taxon>Ziziphus</taxon>
    </lineage>
</organism>
<dbReference type="GO" id="GO:0003677">
    <property type="term" value="F:DNA binding"/>
    <property type="evidence" value="ECO:0007669"/>
    <property type="project" value="UniProtKB-KW"/>
</dbReference>
<reference evidence="10" key="1">
    <citation type="journal article" date="2021" name="Front. Plant Sci.">
        <title>Chromosome-Scale Genome Assembly for Chinese Sour Jujube and Insights Into Its Genome Evolution and Domestication Signature.</title>
        <authorList>
            <person name="Shen L.-Y."/>
            <person name="Luo H."/>
            <person name="Wang X.-L."/>
            <person name="Wang X.-M."/>
            <person name="Qiu X.-J."/>
            <person name="Liu H."/>
            <person name="Zhou S.-S."/>
            <person name="Jia K.-H."/>
            <person name="Nie S."/>
            <person name="Bao Y.-T."/>
            <person name="Zhang R.-G."/>
            <person name="Yun Q.-Z."/>
            <person name="Chai Y.-H."/>
            <person name="Lu J.-Y."/>
            <person name="Li Y."/>
            <person name="Zhao S.-W."/>
            <person name="Mao J.-F."/>
            <person name="Jia S.-G."/>
            <person name="Mao Y.-M."/>
        </authorList>
    </citation>
    <scope>NUCLEOTIDE SEQUENCE</scope>
    <source>
        <strain evidence="10">AT0</strain>
        <tissue evidence="10">Leaf</tissue>
    </source>
</reference>
<comment type="similarity">
    <text evidence="7">Belongs to the AP2/ERF transcription factor family. ERF subfamily.</text>
</comment>
<evidence type="ECO:0000313" key="10">
    <source>
        <dbReference type="EMBL" id="KAH7547244.1"/>
    </source>
</evidence>
<evidence type="ECO:0000256" key="4">
    <source>
        <dbReference type="ARBA" id="ARBA00023159"/>
    </source>
</evidence>
<comment type="caution">
    <text evidence="10">The sequence shown here is derived from an EMBL/GenBank/DDBJ whole genome shotgun (WGS) entry which is preliminary data.</text>
</comment>
<dbReference type="Pfam" id="PF00847">
    <property type="entry name" value="AP2"/>
    <property type="match status" value="1"/>
</dbReference>
<dbReference type="SUPFAM" id="SSF54171">
    <property type="entry name" value="DNA-binding domain"/>
    <property type="match status" value="1"/>
</dbReference>
<accession>A0A978W5L0</accession>
<dbReference type="AlphaFoldDB" id="A0A978W5L0"/>
<dbReference type="FunFam" id="3.30.730.10:FF:000001">
    <property type="entry name" value="Ethylene-responsive transcription factor 2"/>
    <property type="match status" value="1"/>
</dbReference>
<dbReference type="Gene3D" id="3.30.730.10">
    <property type="entry name" value="AP2/ERF domain"/>
    <property type="match status" value="1"/>
</dbReference>
<name>A0A978W5L0_ZIZJJ</name>
<dbReference type="PROSITE" id="PS51032">
    <property type="entry name" value="AP2_ERF"/>
    <property type="match status" value="1"/>
</dbReference>
<feature type="region of interest" description="Disordered" evidence="8">
    <location>
        <begin position="146"/>
        <end position="175"/>
    </location>
</feature>
<dbReference type="InterPro" id="IPR036955">
    <property type="entry name" value="AP2/ERF_dom_sf"/>
</dbReference>
<dbReference type="InterPro" id="IPR016177">
    <property type="entry name" value="DNA-bd_dom_sf"/>
</dbReference>
<dbReference type="PRINTS" id="PR00367">
    <property type="entry name" value="ETHRSPELEMNT"/>
</dbReference>
<evidence type="ECO:0000256" key="2">
    <source>
        <dbReference type="ARBA" id="ARBA00023015"/>
    </source>
</evidence>
<evidence type="ECO:0000256" key="3">
    <source>
        <dbReference type="ARBA" id="ARBA00023125"/>
    </source>
</evidence>
<dbReference type="InterPro" id="IPR001471">
    <property type="entry name" value="AP2/ERF_dom"/>
</dbReference>
<protein>
    <recommendedName>
        <fullName evidence="9">AP2/ERF domain-containing protein</fullName>
    </recommendedName>
</protein>
<sequence>MSMELNNSEAESCSNSSLSASSPSPSPSPSVCASASSLKTQLAGVSKRHKDGSRHPMYRGVRMRNWGKWVSEIREPRKKSRIWLGTFSNPEMAARAHDVAAISIKGSSAVLNFPELSELLPRPVSLMPRDIQAAAAKAAAMVDINSTPSTSTSTSSPSSSSLSSSSSSVSLSPSSVSESEELCEIVELPNIEGTFESAESGNEFILVDSVDSNWVYDPPLILGGGAEFYGDFPEQLLTVDQSLIPTNYEGLVMWD</sequence>
<dbReference type="EMBL" id="JAEACU010000001">
    <property type="protein sequence ID" value="KAH7547244.1"/>
    <property type="molecule type" value="Genomic_DNA"/>
</dbReference>
<dbReference type="InterPro" id="IPR051032">
    <property type="entry name" value="AP2/ERF_TF_ERF_subfamily"/>
</dbReference>
<keyword evidence="6" id="KW-0539">Nucleus</keyword>
<dbReference type="PANTHER" id="PTHR31985:SF263">
    <property type="entry name" value="AP2 DOMAIN CLASS TRANSCRIPTION FACTOR"/>
    <property type="match status" value="1"/>
</dbReference>
<proteinExistence type="inferred from homology"/>
<evidence type="ECO:0000256" key="6">
    <source>
        <dbReference type="ARBA" id="ARBA00023242"/>
    </source>
</evidence>
<dbReference type="SMART" id="SM00380">
    <property type="entry name" value="AP2"/>
    <property type="match status" value="1"/>
</dbReference>